<dbReference type="EMBL" id="UIVT01000001">
    <property type="protein sequence ID" value="SVP89263.1"/>
    <property type="molecule type" value="Genomic_DNA"/>
</dbReference>
<organism evidence="1">
    <name type="scientific">Theileria annulata</name>
    <dbReference type="NCBI Taxonomy" id="5874"/>
    <lineage>
        <taxon>Eukaryota</taxon>
        <taxon>Sar</taxon>
        <taxon>Alveolata</taxon>
        <taxon>Apicomplexa</taxon>
        <taxon>Aconoidasida</taxon>
        <taxon>Piroplasmida</taxon>
        <taxon>Theileriidae</taxon>
        <taxon>Theileria</taxon>
    </lineage>
</organism>
<dbReference type="InterPro" id="IPR036028">
    <property type="entry name" value="SH3-like_dom_sf"/>
</dbReference>
<protein>
    <recommendedName>
        <fullName evidence="3">SH3 domain-containing protein</fullName>
    </recommendedName>
</protein>
<dbReference type="SUPFAM" id="SSF50044">
    <property type="entry name" value="SH3-domain"/>
    <property type="match status" value="1"/>
</dbReference>
<evidence type="ECO:0000313" key="1">
    <source>
        <dbReference type="EMBL" id="SVP89263.1"/>
    </source>
</evidence>
<sequence length="347" mass="39103">MALDFLYRNLEQMSFLHKPRNYGKDLCHSTANVYGTDDVCKSPTMAVENPDSQDLSSLGLQYSDPAATNKKPKTILPKKPPLSSSEFLASNCTNKFCDDKYYYGNSFLWNSMINNLNYEKGSWTDSNWRNNDWNCVASDLTTNSGTVNSLNEEKNSDIFQSGSNSFSFLNSGSNYLLSKSLSSDVNKNESTAETTPETMVTNSFQSVNLTSLSGYQFPPFSKSFKNVNSFMNNHPPLSNSPSCDKVEEENYKEKGNKLKKDLNFDKDLDLTTITHSNGPPVTMKVYTSWSSDSENTTSVKKSEKVQLVARSGNWIYVRVNSNPNRYGWIPEFTLVESEMLSRKMTTN</sequence>
<dbReference type="EMBL" id="UIVS01000001">
    <property type="protein sequence ID" value="SVP90403.1"/>
    <property type="molecule type" value="Genomic_DNA"/>
</dbReference>
<evidence type="ECO:0008006" key="3">
    <source>
        <dbReference type="Google" id="ProtNLM"/>
    </source>
</evidence>
<accession>A0A3B0MGZ5</accession>
<dbReference type="VEuPathDB" id="PiroplasmaDB:TA16435"/>
<reference evidence="1" key="1">
    <citation type="submission" date="2018-07" db="EMBL/GenBank/DDBJ databases">
        <authorList>
            <person name="Quirk P.G."/>
            <person name="Krulwich T.A."/>
        </authorList>
    </citation>
    <scope>NUCLEOTIDE SEQUENCE</scope>
    <source>
        <strain evidence="1">Anand</strain>
    </source>
</reference>
<gene>
    <name evidence="1" type="ORF">TAT_000111600</name>
    <name evidence="2" type="ORF">TAV_000110900</name>
</gene>
<evidence type="ECO:0000313" key="2">
    <source>
        <dbReference type="EMBL" id="SVP90403.1"/>
    </source>
</evidence>
<dbReference type="AlphaFoldDB" id="A0A3B0MGZ5"/>
<name>A0A3B0MGZ5_THEAN</name>
<proteinExistence type="predicted"/>